<reference evidence="1 2" key="1">
    <citation type="submission" date="2013-09" db="EMBL/GenBank/DDBJ databases">
        <title>Corchorus capsularis genome sequencing.</title>
        <authorList>
            <person name="Alam M."/>
            <person name="Haque M.S."/>
            <person name="Islam M.S."/>
            <person name="Emdad E.M."/>
            <person name="Islam M.M."/>
            <person name="Ahmed B."/>
            <person name="Halim A."/>
            <person name="Hossen Q.M.M."/>
            <person name="Hossain M.Z."/>
            <person name="Ahmed R."/>
            <person name="Khan M.M."/>
            <person name="Islam R."/>
            <person name="Rashid M.M."/>
            <person name="Khan S.A."/>
            <person name="Rahman M.S."/>
            <person name="Alam M."/>
        </authorList>
    </citation>
    <scope>NUCLEOTIDE SEQUENCE [LARGE SCALE GENOMIC DNA]</scope>
    <source>
        <strain evidence="2">cv. CVL-1</strain>
        <tissue evidence="1">Whole seedling</tissue>
    </source>
</reference>
<protein>
    <submittedName>
        <fullName evidence="1">Uncharacterized protein</fullName>
    </submittedName>
</protein>
<sequence length="28" mass="3238">MAKANFYILLLTSLRSSHHALPRPEDQQ</sequence>
<dbReference type="EMBL" id="AWWV01015774">
    <property type="protein sequence ID" value="OMO51530.1"/>
    <property type="molecule type" value="Genomic_DNA"/>
</dbReference>
<name>A0A1R3G0K1_COCAP</name>
<keyword evidence="2" id="KW-1185">Reference proteome</keyword>
<evidence type="ECO:0000313" key="2">
    <source>
        <dbReference type="Proteomes" id="UP000188268"/>
    </source>
</evidence>
<organism evidence="1 2">
    <name type="scientific">Corchorus capsularis</name>
    <name type="common">Jute</name>
    <dbReference type="NCBI Taxonomy" id="210143"/>
    <lineage>
        <taxon>Eukaryota</taxon>
        <taxon>Viridiplantae</taxon>
        <taxon>Streptophyta</taxon>
        <taxon>Embryophyta</taxon>
        <taxon>Tracheophyta</taxon>
        <taxon>Spermatophyta</taxon>
        <taxon>Magnoliopsida</taxon>
        <taxon>eudicotyledons</taxon>
        <taxon>Gunneridae</taxon>
        <taxon>Pentapetalae</taxon>
        <taxon>rosids</taxon>
        <taxon>malvids</taxon>
        <taxon>Malvales</taxon>
        <taxon>Malvaceae</taxon>
        <taxon>Grewioideae</taxon>
        <taxon>Apeibeae</taxon>
        <taxon>Corchorus</taxon>
    </lineage>
</organism>
<evidence type="ECO:0000313" key="1">
    <source>
        <dbReference type="EMBL" id="OMO51530.1"/>
    </source>
</evidence>
<dbReference type="Proteomes" id="UP000188268">
    <property type="component" value="Unassembled WGS sequence"/>
</dbReference>
<dbReference type="AlphaFoldDB" id="A0A1R3G0K1"/>
<gene>
    <name evidence="1" type="ORF">CCACVL1_29735</name>
</gene>
<dbReference type="Gramene" id="OMO51530">
    <property type="protein sequence ID" value="OMO51530"/>
    <property type="gene ID" value="CCACVL1_29735"/>
</dbReference>
<proteinExistence type="predicted"/>
<accession>A0A1R3G0K1</accession>
<comment type="caution">
    <text evidence="1">The sequence shown here is derived from an EMBL/GenBank/DDBJ whole genome shotgun (WGS) entry which is preliminary data.</text>
</comment>